<feature type="region of interest" description="Disordered" evidence="1">
    <location>
        <begin position="339"/>
        <end position="369"/>
    </location>
</feature>
<evidence type="ECO:0000313" key="3">
    <source>
        <dbReference type="Proteomes" id="UP001151760"/>
    </source>
</evidence>
<feature type="region of interest" description="Disordered" evidence="1">
    <location>
        <begin position="541"/>
        <end position="562"/>
    </location>
</feature>
<accession>A0ABQ5EHY9</accession>
<reference evidence="2" key="2">
    <citation type="submission" date="2022-01" db="EMBL/GenBank/DDBJ databases">
        <authorList>
            <person name="Yamashiro T."/>
            <person name="Shiraishi A."/>
            <person name="Satake H."/>
            <person name="Nakayama K."/>
        </authorList>
    </citation>
    <scope>NUCLEOTIDE SEQUENCE</scope>
</reference>
<feature type="compositionally biased region" description="Polar residues" evidence="1">
    <location>
        <begin position="541"/>
        <end position="550"/>
    </location>
</feature>
<reference evidence="2" key="1">
    <citation type="journal article" date="2022" name="Int. J. Mol. Sci.">
        <title>Draft Genome of Tanacetum Coccineum: Genomic Comparison of Closely Related Tanacetum-Family Plants.</title>
        <authorList>
            <person name="Yamashiro T."/>
            <person name="Shiraishi A."/>
            <person name="Nakayama K."/>
            <person name="Satake H."/>
        </authorList>
    </citation>
    <scope>NUCLEOTIDE SEQUENCE</scope>
</reference>
<comment type="caution">
    <text evidence="2">The sequence shown here is derived from an EMBL/GenBank/DDBJ whole genome shotgun (WGS) entry which is preliminary data.</text>
</comment>
<dbReference type="Proteomes" id="UP001151760">
    <property type="component" value="Unassembled WGS sequence"/>
</dbReference>
<feature type="compositionally biased region" description="Low complexity" evidence="1">
    <location>
        <begin position="350"/>
        <end position="365"/>
    </location>
</feature>
<evidence type="ECO:0000313" key="2">
    <source>
        <dbReference type="EMBL" id="GJT50474.1"/>
    </source>
</evidence>
<name>A0ABQ5EHY9_9ASTR</name>
<dbReference type="EMBL" id="BQNB010016324">
    <property type="protein sequence ID" value="GJT50474.1"/>
    <property type="molecule type" value="Genomic_DNA"/>
</dbReference>
<feature type="compositionally biased region" description="Low complexity" evidence="1">
    <location>
        <begin position="551"/>
        <end position="562"/>
    </location>
</feature>
<evidence type="ECO:0008006" key="4">
    <source>
        <dbReference type="Google" id="ProtNLM"/>
    </source>
</evidence>
<organism evidence="2 3">
    <name type="scientific">Tanacetum coccineum</name>
    <dbReference type="NCBI Taxonomy" id="301880"/>
    <lineage>
        <taxon>Eukaryota</taxon>
        <taxon>Viridiplantae</taxon>
        <taxon>Streptophyta</taxon>
        <taxon>Embryophyta</taxon>
        <taxon>Tracheophyta</taxon>
        <taxon>Spermatophyta</taxon>
        <taxon>Magnoliopsida</taxon>
        <taxon>eudicotyledons</taxon>
        <taxon>Gunneridae</taxon>
        <taxon>Pentapetalae</taxon>
        <taxon>asterids</taxon>
        <taxon>campanulids</taxon>
        <taxon>Asterales</taxon>
        <taxon>Asteraceae</taxon>
        <taxon>Asteroideae</taxon>
        <taxon>Anthemideae</taxon>
        <taxon>Anthemidinae</taxon>
        <taxon>Tanacetum</taxon>
    </lineage>
</organism>
<sequence length="572" mass="64323">MTVGQKKPENQWTGDERKTANLDQRLKSLIMSVLLDGQINSVINYLTAKSTWDDLILYHEGPSVVKEIRNTNHVKDSELASLFGKLKYEENLIDIIYESEKSKSLVSATPLSTAFLTTSIVQDFQDSPDDEDDTRSSHEYLNDLEEEYQARALLAKSKRFFKKGTQRFSNAKLTDQTKCHKCEECHLRNEVTEVKALWALTDEERVSVGKERPTMLNGSRFLYKVLVLKQAKLDLLTMQHVNTEILKENQNLRLELKELTSITETWLNSSTKVNQCINEQIPTQKKKILRIDQLTEDTSSFGSKYPVFIKPSADNSDMSITSSNIPKSSETEDFTLHTGEIPSNESQRNTTDPSVVVSDSSATDYDSADESSVCSTPLLSVKKLDGVEPVSGPKNNKSILKSKSTFKAKTLKGITINEPSSAPARGKISLASKTNSAPAGKLKNVKMEDDPPLAIVMKELNELKLQISKKKSSYSINKNAQQVPPNALQNKYKTQFKMNCELCGQNNHLSKNCYEVLFCKKCKRTNHRTCDHAEFMSSMNANQHHTGQGESSSRSRPSRPSVSFPSCIRLWI</sequence>
<gene>
    <name evidence="2" type="ORF">Tco_0976631</name>
</gene>
<keyword evidence="3" id="KW-1185">Reference proteome</keyword>
<evidence type="ECO:0000256" key="1">
    <source>
        <dbReference type="SAM" id="MobiDB-lite"/>
    </source>
</evidence>
<protein>
    <recommendedName>
        <fullName evidence="4">CCHC-type domain-containing protein</fullName>
    </recommendedName>
</protein>
<proteinExistence type="predicted"/>